<dbReference type="Proteomes" id="UP000579647">
    <property type="component" value="Unassembled WGS sequence"/>
</dbReference>
<dbReference type="GO" id="GO:0016491">
    <property type="term" value="F:oxidoreductase activity"/>
    <property type="evidence" value="ECO:0007669"/>
    <property type="project" value="InterPro"/>
</dbReference>
<keyword evidence="2" id="KW-0472">Membrane</keyword>
<keyword evidence="2" id="KW-1133">Transmembrane helix</keyword>
<keyword evidence="2" id="KW-0812">Transmembrane</keyword>
<comment type="caution">
    <text evidence="3">The sequence shown here is derived from an EMBL/GenBank/DDBJ whole genome shotgun (WGS) entry which is preliminary data.</text>
</comment>
<dbReference type="InterPro" id="IPR004378">
    <property type="entry name" value="F420H2_quin_Rdtase"/>
</dbReference>
<evidence type="ECO:0000256" key="2">
    <source>
        <dbReference type="SAM" id="Phobius"/>
    </source>
</evidence>
<dbReference type="Pfam" id="PF04075">
    <property type="entry name" value="F420H2_quin_red"/>
    <property type="match status" value="1"/>
</dbReference>
<sequence>MTFTQPPKDPIQRALFRAPIWLYRLGLGAVLGGRFVLLTHRGRSTGEARQAVLEVVGGNDTTGTVLVASGFGDRSQWFRNIRVEPRVLFQVGNRRRRGTAELLPPEESGRVLAHYAQQHPELAAAMMRGLGHDVGDSVAEYERLGADPVDGIPVVRLVPDSEEARFPDFSAPRETDVPRPRG</sequence>
<dbReference type="NCBIfam" id="TIGR00026">
    <property type="entry name" value="hi_GC_TIGR00026"/>
    <property type="match status" value="1"/>
</dbReference>
<dbReference type="EMBL" id="JACHDO010000001">
    <property type="protein sequence ID" value="MBB5489781.1"/>
    <property type="molecule type" value="Genomic_DNA"/>
</dbReference>
<keyword evidence="4" id="KW-1185">Reference proteome</keyword>
<dbReference type="AlphaFoldDB" id="A0A840W9P7"/>
<feature type="region of interest" description="Disordered" evidence="1">
    <location>
        <begin position="163"/>
        <end position="182"/>
    </location>
</feature>
<dbReference type="Gene3D" id="2.30.110.10">
    <property type="entry name" value="Electron Transport, Fmn-binding Protein, Chain A"/>
    <property type="match status" value="1"/>
</dbReference>
<organism evidence="3 4">
    <name type="scientific">Nocardiopsis metallicus</name>
    <dbReference type="NCBI Taxonomy" id="179819"/>
    <lineage>
        <taxon>Bacteria</taxon>
        <taxon>Bacillati</taxon>
        <taxon>Actinomycetota</taxon>
        <taxon>Actinomycetes</taxon>
        <taxon>Streptosporangiales</taxon>
        <taxon>Nocardiopsidaceae</taxon>
        <taxon>Nocardiopsis</taxon>
    </lineage>
</organism>
<dbReference type="InterPro" id="IPR012349">
    <property type="entry name" value="Split_barrel_FMN-bd"/>
</dbReference>
<name>A0A840W9P7_9ACTN</name>
<proteinExistence type="predicted"/>
<protein>
    <submittedName>
        <fullName evidence="3">Deazaflavin-dependent oxidoreductase (Nitroreductase family)</fullName>
    </submittedName>
</protein>
<evidence type="ECO:0000313" key="4">
    <source>
        <dbReference type="Proteomes" id="UP000579647"/>
    </source>
</evidence>
<evidence type="ECO:0000256" key="1">
    <source>
        <dbReference type="SAM" id="MobiDB-lite"/>
    </source>
</evidence>
<reference evidence="3 4" key="1">
    <citation type="submission" date="2020-08" db="EMBL/GenBank/DDBJ databases">
        <title>Sequencing the genomes of 1000 actinobacteria strains.</title>
        <authorList>
            <person name="Klenk H.-P."/>
        </authorList>
    </citation>
    <scope>NUCLEOTIDE SEQUENCE [LARGE SCALE GENOMIC DNA]</scope>
    <source>
        <strain evidence="3 4">DSM 44598</strain>
    </source>
</reference>
<accession>A0A840W9P7</accession>
<dbReference type="RefSeq" id="WP_184362330.1">
    <property type="nucleotide sequence ID" value="NZ_BAAAKM010000057.1"/>
</dbReference>
<dbReference type="SUPFAM" id="SSF50475">
    <property type="entry name" value="FMN-binding split barrel"/>
    <property type="match status" value="1"/>
</dbReference>
<gene>
    <name evidence="3" type="ORF">HNR07_000918</name>
</gene>
<evidence type="ECO:0000313" key="3">
    <source>
        <dbReference type="EMBL" id="MBB5489781.1"/>
    </source>
</evidence>
<feature type="transmembrane region" description="Helical" evidence="2">
    <location>
        <begin position="20"/>
        <end position="39"/>
    </location>
</feature>